<keyword evidence="3" id="KW-1185">Reference proteome</keyword>
<dbReference type="PANTHER" id="PTHR13994">
    <property type="entry name" value="NUDIX HYDROLASE RELATED"/>
    <property type="match status" value="1"/>
</dbReference>
<organism evidence="2 3">
    <name type="scientific">Fragilariopsis cylindrus CCMP1102</name>
    <dbReference type="NCBI Taxonomy" id="635003"/>
    <lineage>
        <taxon>Eukaryota</taxon>
        <taxon>Sar</taxon>
        <taxon>Stramenopiles</taxon>
        <taxon>Ochrophyta</taxon>
        <taxon>Bacillariophyta</taxon>
        <taxon>Bacillariophyceae</taxon>
        <taxon>Bacillariophycidae</taxon>
        <taxon>Bacillariales</taxon>
        <taxon>Bacillariaceae</taxon>
        <taxon>Fragilariopsis</taxon>
    </lineage>
</organism>
<dbReference type="GO" id="GO:0051287">
    <property type="term" value="F:NAD binding"/>
    <property type="evidence" value="ECO:0007669"/>
    <property type="project" value="TreeGrafter"/>
</dbReference>
<accession>A0A1E7FU99</accession>
<proteinExistence type="predicted"/>
<dbReference type="SUPFAM" id="SSF55811">
    <property type="entry name" value="Nudix"/>
    <property type="match status" value="1"/>
</dbReference>
<dbReference type="AlphaFoldDB" id="A0A1E7FU99"/>
<evidence type="ECO:0000313" key="2">
    <source>
        <dbReference type="EMBL" id="OEU21413.1"/>
    </source>
</evidence>
<sequence>MTYFCSRTINTDYTTSVTLDSWTITRTHSDPGEGIVEAAIREAKEETGLDVEFDRIICIRQAHGGILNQSDVFFVCLLHLSPAYKEGLAKGGEVQLVPQEEEIADIKWMTLEDLWQGSPLYQEMNNSMMRVAYSAMKENDSDSNGATDGSKTDEGEQCGLIAKTLPLGWRPGSQTIYLSKL</sequence>
<dbReference type="GO" id="GO:0035529">
    <property type="term" value="F:NADH pyrophosphatase activity"/>
    <property type="evidence" value="ECO:0007669"/>
    <property type="project" value="TreeGrafter"/>
</dbReference>
<dbReference type="PANTHER" id="PTHR13994:SF13">
    <property type="entry name" value="FI03680P"/>
    <property type="match status" value="1"/>
</dbReference>
<dbReference type="InterPro" id="IPR000086">
    <property type="entry name" value="NUDIX_hydrolase_dom"/>
</dbReference>
<protein>
    <recommendedName>
        <fullName evidence="1">Nudix hydrolase domain-containing protein</fullName>
    </recommendedName>
</protein>
<dbReference type="Proteomes" id="UP000095751">
    <property type="component" value="Unassembled WGS sequence"/>
</dbReference>
<gene>
    <name evidence="2" type="ORF">FRACYDRAFT_235036</name>
</gene>
<dbReference type="OrthoDB" id="447842at2759"/>
<feature type="domain" description="Nudix hydrolase" evidence="1">
    <location>
        <begin position="1"/>
        <end position="134"/>
    </location>
</feature>
<dbReference type="GO" id="GO:0047631">
    <property type="term" value="F:ADP-ribose diphosphatase activity"/>
    <property type="evidence" value="ECO:0007669"/>
    <property type="project" value="TreeGrafter"/>
</dbReference>
<dbReference type="Gene3D" id="3.90.79.10">
    <property type="entry name" value="Nucleoside Triphosphate Pyrophosphohydrolase"/>
    <property type="match status" value="1"/>
</dbReference>
<dbReference type="KEGG" id="fcy:FRACYDRAFT_235036"/>
<dbReference type="InterPro" id="IPR015797">
    <property type="entry name" value="NUDIX_hydrolase-like_dom_sf"/>
</dbReference>
<dbReference type="PROSITE" id="PS51462">
    <property type="entry name" value="NUDIX"/>
    <property type="match status" value="1"/>
</dbReference>
<evidence type="ECO:0000313" key="3">
    <source>
        <dbReference type="Proteomes" id="UP000095751"/>
    </source>
</evidence>
<reference evidence="2 3" key="1">
    <citation type="submission" date="2016-09" db="EMBL/GenBank/DDBJ databases">
        <title>Extensive genetic diversity and differential bi-allelic expression allows diatom success in the polar Southern Ocean.</title>
        <authorList>
            <consortium name="DOE Joint Genome Institute"/>
            <person name="Mock T."/>
            <person name="Otillar R.P."/>
            <person name="Strauss J."/>
            <person name="Dupont C."/>
            <person name="Frickenhaus S."/>
            <person name="Maumus F."/>
            <person name="Mcmullan M."/>
            <person name="Sanges R."/>
            <person name="Schmutz J."/>
            <person name="Toseland A."/>
            <person name="Valas R."/>
            <person name="Veluchamy A."/>
            <person name="Ward B.J."/>
            <person name="Allen A."/>
            <person name="Barry K."/>
            <person name="Falciatore A."/>
            <person name="Ferrante M."/>
            <person name="Fortunato A.E."/>
            <person name="Gloeckner G."/>
            <person name="Gruber A."/>
            <person name="Hipkin R."/>
            <person name="Janech M."/>
            <person name="Kroth P."/>
            <person name="Leese F."/>
            <person name="Lindquist E."/>
            <person name="Lyon B.R."/>
            <person name="Martin J."/>
            <person name="Mayer C."/>
            <person name="Parker M."/>
            <person name="Quesneville H."/>
            <person name="Raymond J."/>
            <person name="Uhlig C."/>
            <person name="Valentin K.U."/>
            <person name="Worden A.Z."/>
            <person name="Armbrust E.V."/>
            <person name="Bowler C."/>
            <person name="Green B."/>
            <person name="Moulton V."/>
            <person name="Van Oosterhout C."/>
            <person name="Grigoriev I."/>
        </authorList>
    </citation>
    <scope>NUCLEOTIDE SEQUENCE [LARGE SCALE GENOMIC DNA]</scope>
    <source>
        <strain evidence="2 3">CCMP1102</strain>
    </source>
</reference>
<dbReference type="InterPro" id="IPR003293">
    <property type="entry name" value="Nudix_hydrolase6-like"/>
</dbReference>
<dbReference type="InParanoid" id="A0A1E7FU99"/>
<dbReference type="EMBL" id="KV784354">
    <property type="protein sequence ID" value="OEU21413.1"/>
    <property type="molecule type" value="Genomic_DNA"/>
</dbReference>
<name>A0A1E7FU99_9STRA</name>
<evidence type="ECO:0000259" key="1">
    <source>
        <dbReference type="PROSITE" id="PS51462"/>
    </source>
</evidence>
<dbReference type="Pfam" id="PF00293">
    <property type="entry name" value="NUDIX"/>
    <property type="match status" value="1"/>
</dbReference>